<proteinExistence type="predicted"/>
<sequence>MALYFARIYTESLQISSRYSALSIKFHLGHSL</sequence>
<organism evidence="1">
    <name type="scientific">Arundo donax</name>
    <name type="common">Giant reed</name>
    <name type="synonym">Donax arundinaceus</name>
    <dbReference type="NCBI Taxonomy" id="35708"/>
    <lineage>
        <taxon>Eukaryota</taxon>
        <taxon>Viridiplantae</taxon>
        <taxon>Streptophyta</taxon>
        <taxon>Embryophyta</taxon>
        <taxon>Tracheophyta</taxon>
        <taxon>Spermatophyta</taxon>
        <taxon>Magnoliopsida</taxon>
        <taxon>Liliopsida</taxon>
        <taxon>Poales</taxon>
        <taxon>Poaceae</taxon>
        <taxon>PACMAD clade</taxon>
        <taxon>Arundinoideae</taxon>
        <taxon>Arundineae</taxon>
        <taxon>Arundo</taxon>
    </lineage>
</organism>
<dbReference type="AlphaFoldDB" id="A0A0A9BVE1"/>
<protein>
    <submittedName>
        <fullName evidence="1">Uncharacterized protein</fullName>
    </submittedName>
</protein>
<reference evidence="1" key="2">
    <citation type="journal article" date="2015" name="Data Brief">
        <title>Shoot transcriptome of the giant reed, Arundo donax.</title>
        <authorList>
            <person name="Barrero R.A."/>
            <person name="Guerrero F.D."/>
            <person name="Moolhuijzen P."/>
            <person name="Goolsby J.A."/>
            <person name="Tidwell J."/>
            <person name="Bellgard S.E."/>
            <person name="Bellgard M.I."/>
        </authorList>
    </citation>
    <scope>NUCLEOTIDE SEQUENCE</scope>
    <source>
        <tissue evidence="1">Shoot tissue taken approximately 20 cm above the soil surface</tissue>
    </source>
</reference>
<reference evidence="1" key="1">
    <citation type="submission" date="2014-09" db="EMBL/GenBank/DDBJ databases">
        <authorList>
            <person name="Magalhaes I.L.F."/>
            <person name="Oliveira U."/>
            <person name="Santos F.R."/>
            <person name="Vidigal T.H.D.A."/>
            <person name="Brescovit A.D."/>
            <person name="Santos A.J."/>
        </authorList>
    </citation>
    <scope>NUCLEOTIDE SEQUENCE</scope>
    <source>
        <tissue evidence="1">Shoot tissue taken approximately 20 cm above the soil surface</tissue>
    </source>
</reference>
<name>A0A0A9BVE1_ARUDO</name>
<dbReference type="EMBL" id="GBRH01231742">
    <property type="protein sequence ID" value="JAD66153.1"/>
    <property type="molecule type" value="Transcribed_RNA"/>
</dbReference>
<accession>A0A0A9BVE1</accession>
<evidence type="ECO:0000313" key="1">
    <source>
        <dbReference type="EMBL" id="JAD66153.1"/>
    </source>
</evidence>